<dbReference type="RefSeq" id="WP_130057521.1">
    <property type="nucleotide sequence ID" value="NZ_RCXH01000023.1"/>
</dbReference>
<dbReference type="EMBL" id="VVYJ01000021">
    <property type="protein sequence ID" value="KAA5470615.1"/>
    <property type="molecule type" value="Genomic_DNA"/>
</dbReference>
<reference evidence="1 2" key="1">
    <citation type="journal article" date="2019" name="Nat. Med.">
        <title>A library of human gut bacterial isolates paired with longitudinal multiomics data enables mechanistic microbiome research.</title>
        <authorList>
            <person name="Poyet M."/>
            <person name="Groussin M."/>
            <person name="Gibbons S.M."/>
            <person name="Avila-Pacheco J."/>
            <person name="Jiang X."/>
            <person name="Kearney S.M."/>
            <person name="Perrotta A.R."/>
            <person name="Berdy B."/>
            <person name="Zhao S."/>
            <person name="Lieberman T.D."/>
            <person name="Swanson P.K."/>
            <person name="Smith M."/>
            <person name="Roesemann S."/>
            <person name="Alexander J.E."/>
            <person name="Rich S.A."/>
            <person name="Livny J."/>
            <person name="Vlamakis H."/>
            <person name="Clish C."/>
            <person name="Bullock K."/>
            <person name="Deik A."/>
            <person name="Scott J."/>
            <person name="Pierce K.A."/>
            <person name="Xavier R.J."/>
            <person name="Alm E.J."/>
        </authorList>
    </citation>
    <scope>NUCLEOTIDE SEQUENCE [LARGE SCALE GENOMIC DNA]</scope>
    <source>
        <strain evidence="1 2">BIOML-A25</strain>
    </source>
</reference>
<sequence length="214" mass="24684">MKFIYFTLIMLFGVFFSCSKEDTGATYAKTYITGYLSPESILVGKSNSGLEFTLKGSVITSGNVFDKLSKTYNDLSYNRYTVCGPRIAIDYGVHEMKIETVDYFDSLHPAGSDISELVECWYISYSDYIQSGYNKEEKDVEHYLDLMKYFGIEGAKLRINKLPDINSINTVLASPDFILKFNKEPERKGKYQFKLILYMSENRIETFCEYDFDV</sequence>
<dbReference type="AlphaFoldDB" id="A0A6H9Q6Q4"/>
<dbReference type="PROSITE" id="PS51257">
    <property type="entry name" value="PROKAR_LIPOPROTEIN"/>
    <property type="match status" value="1"/>
</dbReference>
<name>A0A6H9Q6Q4_9BACE</name>
<protein>
    <recommendedName>
        <fullName evidence="3">Lipoprotein</fullName>
    </recommendedName>
</protein>
<accession>A0A6H9Q6Q4</accession>
<evidence type="ECO:0000313" key="1">
    <source>
        <dbReference type="EMBL" id="KAA5470615.1"/>
    </source>
</evidence>
<dbReference type="Proteomes" id="UP000427825">
    <property type="component" value="Unassembled WGS sequence"/>
</dbReference>
<proteinExistence type="predicted"/>
<evidence type="ECO:0008006" key="3">
    <source>
        <dbReference type="Google" id="ProtNLM"/>
    </source>
</evidence>
<evidence type="ECO:0000313" key="2">
    <source>
        <dbReference type="Proteomes" id="UP000427825"/>
    </source>
</evidence>
<organism evidence="1 2">
    <name type="scientific">Bacteroides caccae</name>
    <dbReference type="NCBI Taxonomy" id="47678"/>
    <lineage>
        <taxon>Bacteria</taxon>
        <taxon>Pseudomonadati</taxon>
        <taxon>Bacteroidota</taxon>
        <taxon>Bacteroidia</taxon>
        <taxon>Bacteroidales</taxon>
        <taxon>Bacteroidaceae</taxon>
        <taxon>Bacteroides</taxon>
    </lineage>
</organism>
<gene>
    <name evidence="1" type="ORF">F2Y39_21910</name>
</gene>
<comment type="caution">
    <text evidence="1">The sequence shown here is derived from an EMBL/GenBank/DDBJ whole genome shotgun (WGS) entry which is preliminary data.</text>
</comment>